<reference evidence="2" key="1">
    <citation type="submission" date="2021-10" db="EMBL/GenBank/DDBJ databases">
        <title>Novel species in genus Arthrobacter.</title>
        <authorList>
            <person name="Liu Y."/>
        </authorList>
    </citation>
    <scope>NUCLEOTIDE SEQUENCE</scope>
    <source>
        <strain evidence="4">zg-Y462</strain>
        <strain evidence="2">Zg-Y462</strain>
    </source>
</reference>
<evidence type="ECO:0000313" key="2">
    <source>
        <dbReference type="EMBL" id="MCC3273756.1"/>
    </source>
</evidence>
<keyword evidence="2" id="KW-0328">Glycosyltransferase</keyword>
<dbReference type="PANTHER" id="PTHR43685">
    <property type="entry name" value="GLYCOSYLTRANSFERASE"/>
    <property type="match status" value="1"/>
</dbReference>
<protein>
    <submittedName>
        <fullName evidence="2">Glycosyltransferase</fullName>
        <ecNumber evidence="2">2.4.-.-</ecNumber>
    </submittedName>
</protein>
<dbReference type="Gene3D" id="3.90.550.10">
    <property type="entry name" value="Spore Coat Polysaccharide Biosynthesis Protein SpsA, Chain A"/>
    <property type="match status" value="1"/>
</dbReference>
<evidence type="ECO:0000313" key="3">
    <source>
        <dbReference type="EMBL" id="UON91241.1"/>
    </source>
</evidence>
<evidence type="ECO:0000313" key="4">
    <source>
        <dbReference type="Proteomes" id="UP000829758"/>
    </source>
</evidence>
<dbReference type="AlphaFoldDB" id="A0A9X1M9J3"/>
<evidence type="ECO:0000313" key="5">
    <source>
        <dbReference type="Proteomes" id="UP001155145"/>
    </source>
</evidence>
<feature type="domain" description="Glycosyltransferase 2-like" evidence="1">
    <location>
        <begin position="10"/>
        <end position="107"/>
    </location>
</feature>
<name>A0A9X1M9J3_9MICC</name>
<keyword evidence="4" id="KW-1185">Reference proteome</keyword>
<proteinExistence type="predicted"/>
<dbReference type="RefSeq" id="WP_227929446.1">
    <property type="nucleotide sequence ID" value="NZ_CP094984.1"/>
</dbReference>
<organism evidence="2 5">
    <name type="scientific">Arthrobacter zhangbolii</name>
    <dbReference type="NCBI Taxonomy" id="2886936"/>
    <lineage>
        <taxon>Bacteria</taxon>
        <taxon>Bacillati</taxon>
        <taxon>Actinomycetota</taxon>
        <taxon>Actinomycetes</taxon>
        <taxon>Micrococcales</taxon>
        <taxon>Micrococcaceae</taxon>
        <taxon>Arthrobacter</taxon>
    </lineage>
</organism>
<dbReference type="EC" id="2.4.-.-" evidence="2"/>
<keyword evidence="2" id="KW-0808">Transferase</keyword>
<dbReference type="PANTHER" id="PTHR43685:SF2">
    <property type="entry name" value="GLYCOSYLTRANSFERASE 2-LIKE DOMAIN-CONTAINING PROTEIN"/>
    <property type="match status" value="1"/>
</dbReference>
<sequence>MPKPDATVGIYIPFWGELDYLQTAVESVLAQTNPDWTLTVVNDAHPDYSVDAYFETLQDPRIQYVRNEENCGITENFRRCVQMAVEPRVVVMGCDDFLLEGYVDAVCKAHAGCPGADLIQPGVAVVDESGTVVRPLVDRVKQSLLRPRSESPLLLSGDKLAANLMHGNWLYWPSLAFRREAIQSHDFRDGFPVIQDLALILDILLDGGDLLMVPDVVFAYRRHSSSASSLELRDGSRFAGERKFFEHAMALSTAKGWRKTQSAARLHVTSRLHALVLLPGVLVRRDMRTAKVILRHVFGS</sequence>
<dbReference type="InterPro" id="IPR050834">
    <property type="entry name" value="Glycosyltransf_2"/>
</dbReference>
<dbReference type="Proteomes" id="UP001155145">
    <property type="component" value="Unassembled WGS sequence"/>
</dbReference>
<dbReference type="Pfam" id="PF00535">
    <property type="entry name" value="Glycos_transf_2"/>
    <property type="match status" value="1"/>
</dbReference>
<gene>
    <name evidence="2" type="ORF">LJ755_13585</name>
    <name evidence="3" type="ORF">MUK71_11565</name>
</gene>
<evidence type="ECO:0000259" key="1">
    <source>
        <dbReference type="Pfam" id="PF00535"/>
    </source>
</evidence>
<dbReference type="GO" id="GO:0016757">
    <property type="term" value="F:glycosyltransferase activity"/>
    <property type="evidence" value="ECO:0007669"/>
    <property type="project" value="UniProtKB-KW"/>
</dbReference>
<dbReference type="EMBL" id="JAJFZT010000009">
    <property type="protein sequence ID" value="MCC3273756.1"/>
    <property type="molecule type" value="Genomic_DNA"/>
</dbReference>
<dbReference type="InterPro" id="IPR029044">
    <property type="entry name" value="Nucleotide-diphossugar_trans"/>
</dbReference>
<accession>A0A9X1M9J3</accession>
<dbReference type="SUPFAM" id="SSF53448">
    <property type="entry name" value="Nucleotide-diphospho-sugar transferases"/>
    <property type="match status" value="1"/>
</dbReference>
<dbReference type="InterPro" id="IPR001173">
    <property type="entry name" value="Glyco_trans_2-like"/>
</dbReference>
<dbReference type="Proteomes" id="UP000829758">
    <property type="component" value="Chromosome"/>
</dbReference>
<dbReference type="EMBL" id="CP094984">
    <property type="protein sequence ID" value="UON91241.1"/>
    <property type="molecule type" value="Genomic_DNA"/>
</dbReference>